<proteinExistence type="predicted"/>
<evidence type="ECO:0000313" key="3">
    <source>
        <dbReference type="Proteomes" id="UP000216020"/>
    </source>
</evidence>
<sequence>MNLKKNDRYVATIAGVAQEDVNRFGALHGTTGRTHTDPEYAARHFGGIIVQGALVMAPVMELCDRLLGEAWYQDSEIETKFVAFTRLGDVVTVTVDVQESSPALLRLGYACALPDGKVVQAGTITRRAG</sequence>
<protein>
    <recommendedName>
        <fullName evidence="1">MaoC-like domain-containing protein</fullName>
    </recommendedName>
</protein>
<name>A0A261SHW3_9BORD</name>
<dbReference type="Proteomes" id="UP000216020">
    <property type="component" value="Unassembled WGS sequence"/>
</dbReference>
<dbReference type="Gene3D" id="3.10.129.10">
    <property type="entry name" value="Hotdog Thioesterase"/>
    <property type="match status" value="1"/>
</dbReference>
<gene>
    <name evidence="2" type="ORF">CAL29_00580</name>
</gene>
<evidence type="ECO:0000313" key="2">
    <source>
        <dbReference type="EMBL" id="OZI36974.1"/>
    </source>
</evidence>
<dbReference type="AlphaFoldDB" id="A0A261SHW3"/>
<organism evidence="2 3">
    <name type="scientific">Bordetella genomosp. 10</name>
    <dbReference type="NCBI Taxonomy" id="1416804"/>
    <lineage>
        <taxon>Bacteria</taxon>
        <taxon>Pseudomonadati</taxon>
        <taxon>Pseudomonadota</taxon>
        <taxon>Betaproteobacteria</taxon>
        <taxon>Burkholderiales</taxon>
        <taxon>Alcaligenaceae</taxon>
        <taxon>Bordetella</taxon>
    </lineage>
</organism>
<comment type="caution">
    <text evidence="2">The sequence shown here is derived from an EMBL/GenBank/DDBJ whole genome shotgun (WGS) entry which is preliminary data.</text>
</comment>
<dbReference type="EMBL" id="NEVM01000001">
    <property type="protein sequence ID" value="OZI36974.1"/>
    <property type="molecule type" value="Genomic_DNA"/>
</dbReference>
<feature type="domain" description="MaoC-like" evidence="1">
    <location>
        <begin position="16"/>
        <end position="99"/>
    </location>
</feature>
<dbReference type="SUPFAM" id="SSF54637">
    <property type="entry name" value="Thioesterase/thiol ester dehydrase-isomerase"/>
    <property type="match status" value="1"/>
</dbReference>
<accession>A0A261SHW3</accession>
<reference evidence="3" key="1">
    <citation type="submission" date="2017-05" db="EMBL/GenBank/DDBJ databases">
        <title>Complete and WGS of Bordetella genogroups.</title>
        <authorList>
            <person name="Spilker T."/>
            <person name="Lipuma J."/>
        </authorList>
    </citation>
    <scope>NUCLEOTIDE SEQUENCE [LARGE SCALE GENOMIC DNA]</scope>
    <source>
        <strain evidence="3">AU16122</strain>
    </source>
</reference>
<dbReference type="OrthoDB" id="8659520at2"/>
<keyword evidence="3" id="KW-1185">Reference proteome</keyword>
<dbReference type="RefSeq" id="WP_094851081.1">
    <property type="nucleotide sequence ID" value="NZ_NEVM01000001.1"/>
</dbReference>
<dbReference type="InterPro" id="IPR002539">
    <property type="entry name" value="MaoC-like_dom"/>
</dbReference>
<dbReference type="Pfam" id="PF01575">
    <property type="entry name" value="MaoC_dehydratas"/>
    <property type="match status" value="1"/>
</dbReference>
<dbReference type="InterPro" id="IPR029069">
    <property type="entry name" value="HotDog_dom_sf"/>
</dbReference>
<evidence type="ECO:0000259" key="1">
    <source>
        <dbReference type="Pfam" id="PF01575"/>
    </source>
</evidence>